<dbReference type="InterPro" id="IPR006671">
    <property type="entry name" value="Cyclin_N"/>
</dbReference>
<dbReference type="PANTHER" id="PTHR10663:SF373">
    <property type="entry name" value="PH AND SEC7 DOMAIN-CONTAINING PROTEIN C11E3.11C"/>
    <property type="match status" value="1"/>
</dbReference>
<proteinExistence type="predicted"/>
<reference evidence="3" key="1">
    <citation type="submission" date="2023-03" db="EMBL/GenBank/DDBJ databases">
        <title>Mating type loci evolution in Malassezia.</title>
        <authorList>
            <person name="Coelho M.A."/>
        </authorList>
    </citation>
    <scope>NUCLEOTIDE SEQUENCE</scope>
    <source>
        <strain evidence="3">CBS 14135</strain>
    </source>
</reference>
<dbReference type="SMART" id="SM00222">
    <property type="entry name" value="Sec7"/>
    <property type="match status" value="1"/>
</dbReference>
<dbReference type="Proteomes" id="UP001216638">
    <property type="component" value="Chromosome 1"/>
</dbReference>
<dbReference type="InterPro" id="IPR035999">
    <property type="entry name" value="Sec7_dom_sf"/>
</dbReference>
<dbReference type="EMBL" id="CP119951">
    <property type="protein sequence ID" value="WFC94538.1"/>
    <property type="molecule type" value="Genomic_DNA"/>
</dbReference>
<protein>
    <recommendedName>
        <fullName evidence="2">SEC7 domain-containing protein</fullName>
    </recommendedName>
</protein>
<dbReference type="CDD" id="cd20557">
    <property type="entry name" value="CYCLIN_ScPCL1-like"/>
    <property type="match status" value="1"/>
</dbReference>
<feature type="domain" description="SEC7" evidence="2">
    <location>
        <begin position="6"/>
        <end position="169"/>
    </location>
</feature>
<keyword evidence="4" id="KW-1185">Reference proteome</keyword>
<sequence length="781" mass="87682">MAPSWLDRSISNDLSGPHKDTAEWLGGPTEAQARAREQYMAQLDFQNMELDVALRELCVHLTLRAETQQIDRLLNEFSKRYLMCNPSHLLGSADAVYAVTFALLLLNTDLYASQSEKMSCEDFVGNTMAMLRTLQTPLFLSVSAIQAKPVGSVDLGEAAPQLYSDISGTQIELLLKIMYDRVFPSRITRLTLLPRIVHSPSLTDLIRCPVSRDMVAYIAKQASDVIQCSPAGPGEQSQESSGAPRIPNLPTLEAFIMMLVEKSNVQVPTLLSTLVYLERLKFRLPRVAKGMPCTLHRVFLATLIVAAKNLNDSSPKNKHWTRYCVYFSQAEVNLMEKQLLYLLDYDLRIEEEEIMFHFSPFFRRFESRADAGRREMFLRGCEAGRECDRTQIHATIKPAVYTQPGSQEGTPVRNGKTYKTFQLGDILANLAGSSIGLYIAYHVEHEDAYEVNDWDASSVDHAPERSNGTWLDEPYENAPGQVGTDEQHAALNSLKESETVGFISKVPLVSQTVDYAYSVIKAHALLYRPFLLGEEVLAVSLKLAEPLTDRLSTPLHKVDHLCLQALDFVKGKFPYPFEVKWEDLYSLAKHPFVKADDIMTTYKKSAKDNAQHLYDQTNKAVQQLQQNENVHLQRAGNTIVSINDKLNSLYQDWSKKGKAEVAEGEKKAQGLVNSLFTELDNLNKYVKSLPAEGQKRLAPVVDTFQSTYQEAYKEAFDSKASVQERVGKILNYLKTDTIPALHKSILSSVDNVVDTAEKETSKAKEELSSKAEDVSKKLEAN</sequence>
<dbReference type="PROSITE" id="PS50190">
    <property type="entry name" value="SEC7"/>
    <property type="match status" value="1"/>
</dbReference>
<dbReference type="InterPro" id="IPR023394">
    <property type="entry name" value="Sec7_C_sf"/>
</dbReference>
<gene>
    <name evidence="3" type="ORF">MBRA1_001170</name>
</gene>
<dbReference type="PANTHER" id="PTHR10663">
    <property type="entry name" value="GUANYL-NUCLEOTIDE EXCHANGE FACTOR"/>
    <property type="match status" value="1"/>
</dbReference>
<dbReference type="SUPFAM" id="SSF109775">
    <property type="entry name" value="Mannose-6-phosphate receptor binding protein 1 (Tip47), C-terminal domain"/>
    <property type="match status" value="1"/>
</dbReference>
<dbReference type="GO" id="GO:0005085">
    <property type="term" value="F:guanyl-nucleotide exchange factor activity"/>
    <property type="evidence" value="ECO:0007669"/>
    <property type="project" value="InterPro"/>
</dbReference>
<accession>A0AAF0DSB4</accession>
<name>A0AAF0DSB4_9BASI</name>
<dbReference type="SUPFAM" id="SSF48425">
    <property type="entry name" value="Sec7 domain"/>
    <property type="match status" value="1"/>
</dbReference>
<dbReference type="Pfam" id="PF00134">
    <property type="entry name" value="Cyclin_N"/>
    <property type="match status" value="1"/>
</dbReference>
<dbReference type="Gene3D" id="1.10.472.10">
    <property type="entry name" value="Cyclin-like"/>
    <property type="match status" value="1"/>
</dbReference>
<feature type="region of interest" description="Disordered" evidence="1">
    <location>
        <begin position="756"/>
        <end position="781"/>
    </location>
</feature>
<dbReference type="Gene3D" id="1.10.1000.11">
    <property type="entry name" value="Arf Nucleotide-binding Site Opener,domain 2"/>
    <property type="match status" value="1"/>
</dbReference>
<evidence type="ECO:0000259" key="2">
    <source>
        <dbReference type="PROSITE" id="PS50190"/>
    </source>
</evidence>
<dbReference type="SUPFAM" id="SSF47954">
    <property type="entry name" value="Cyclin-like"/>
    <property type="match status" value="1"/>
</dbReference>
<evidence type="ECO:0000313" key="3">
    <source>
        <dbReference type="EMBL" id="WFC94538.1"/>
    </source>
</evidence>
<evidence type="ECO:0000313" key="4">
    <source>
        <dbReference type="Proteomes" id="UP001216638"/>
    </source>
</evidence>
<dbReference type="InterPro" id="IPR000904">
    <property type="entry name" value="Sec7_dom"/>
</dbReference>
<organism evidence="3 4">
    <name type="scientific">Malassezia brasiliensis</name>
    <dbReference type="NCBI Taxonomy" id="1821822"/>
    <lineage>
        <taxon>Eukaryota</taxon>
        <taxon>Fungi</taxon>
        <taxon>Dikarya</taxon>
        <taxon>Basidiomycota</taxon>
        <taxon>Ustilaginomycotina</taxon>
        <taxon>Malasseziomycetes</taxon>
        <taxon>Malasseziales</taxon>
        <taxon>Malasseziaceae</taxon>
        <taxon>Malassezia</taxon>
    </lineage>
</organism>
<dbReference type="GO" id="GO:0032012">
    <property type="term" value="P:regulation of ARF protein signal transduction"/>
    <property type="evidence" value="ECO:0007669"/>
    <property type="project" value="InterPro"/>
</dbReference>
<dbReference type="AlphaFoldDB" id="A0AAF0DSB4"/>
<dbReference type="InterPro" id="IPR036915">
    <property type="entry name" value="Cyclin-like_sf"/>
</dbReference>
<feature type="region of interest" description="Disordered" evidence="1">
    <location>
        <begin position="1"/>
        <end position="25"/>
    </location>
</feature>
<dbReference type="Pfam" id="PF01369">
    <property type="entry name" value="Sec7"/>
    <property type="match status" value="1"/>
</dbReference>
<evidence type="ECO:0000256" key="1">
    <source>
        <dbReference type="SAM" id="MobiDB-lite"/>
    </source>
</evidence>